<dbReference type="InterPro" id="IPR003488">
    <property type="entry name" value="DprA"/>
</dbReference>
<evidence type="ECO:0000256" key="1">
    <source>
        <dbReference type="ARBA" id="ARBA00006525"/>
    </source>
</evidence>
<dbReference type="Gene3D" id="1.10.10.10">
    <property type="entry name" value="Winged helix-like DNA-binding domain superfamily/Winged helix DNA-binding domain"/>
    <property type="match status" value="1"/>
</dbReference>
<dbReference type="Gene3D" id="3.40.50.450">
    <property type="match status" value="1"/>
</dbReference>
<dbReference type="InterPro" id="IPR057666">
    <property type="entry name" value="DrpA_SLOG"/>
</dbReference>
<dbReference type="PANTHER" id="PTHR43022:SF1">
    <property type="entry name" value="PROTEIN SMF"/>
    <property type="match status" value="1"/>
</dbReference>
<evidence type="ECO:0000259" key="3">
    <source>
        <dbReference type="Pfam" id="PF17782"/>
    </source>
</evidence>
<accession>A0ABT5KWK2</accession>
<dbReference type="RefSeq" id="WP_273637510.1">
    <property type="nucleotide sequence ID" value="NZ_JAQQXP010000001.1"/>
</dbReference>
<protein>
    <submittedName>
        <fullName evidence="4">DNA-processing protein DprA</fullName>
    </submittedName>
</protein>
<reference evidence="4 5" key="1">
    <citation type="submission" date="2022-10" db="EMBL/GenBank/DDBJ databases">
        <title>Alteromonas sp. chi3 Genome sequencing.</title>
        <authorList>
            <person name="Park S."/>
        </authorList>
    </citation>
    <scope>NUCLEOTIDE SEQUENCE [LARGE SCALE GENOMIC DNA]</scope>
    <source>
        <strain evidence="5">chi3</strain>
    </source>
</reference>
<evidence type="ECO:0000313" key="4">
    <source>
        <dbReference type="EMBL" id="MDC8829137.1"/>
    </source>
</evidence>
<dbReference type="Pfam" id="PF17782">
    <property type="entry name" value="WHD_DprA"/>
    <property type="match status" value="1"/>
</dbReference>
<gene>
    <name evidence="4" type="primary">dprA</name>
    <name evidence="4" type="ORF">OIK42_00050</name>
</gene>
<proteinExistence type="inferred from homology"/>
<dbReference type="NCBIfam" id="TIGR00732">
    <property type="entry name" value="dprA"/>
    <property type="match status" value="1"/>
</dbReference>
<evidence type="ECO:0000259" key="2">
    <source>
        <dbReference type="Pfam" id="PF02481"/>
    </source>
</evidence>
<dbReference type="Proteomes" id="UP001218788">
    <property type="component" value="Unassembled WGS sequence"/>
</dbReference>
<dbReference type="EMBL" id="JAQQXP010000001">
    <property type="protein sequence ID" value="MDC8829137.1"/>
    <property type="molecule type" value="Genomic_DNA"/>
</dbReference>
<comment type="similarity">
    <text evidence="1">Belongs to the DprA/Smf family.</text>
</comment>
<organism evidence="4 5">
    <name type="scientific">Alteromonas gilva</name>
    <dbReference type="NCBI Taxonomy" id="2987522"/>
    <lineage>
        <taxon>Bacteria</taxon>
        <taxon>Pseudomonadati</taxon>
        <taxon>Pseudomonadota</taxon>
        <taxon>Gammaproteobacteria</taxon>
        <taxon>Alteromonadales</taxon>
        <taxon>Alteromonadaceae</taxon>
        <taxon>Alteromonas/Salinimonas group</taxon>
        <taxon>Alteromonas</taxon>
    </lineage>
</organism>
<sequence length="362" mass="38614">MQNLFTATTQQWCCLSVIHRRTPAFWLALLQNSGLNVNSLFQAGVSELAALGLRPQEINLIKAPQQAINAVEQWLESDPKHTVIDIASEAYPSRLRQLESPPLVLFCRGNTARLHAMQIAIVGSRKATVQGLNTARRLAAELGTSGITVTSGLALGIDGAAHQGAYPTAGGTVAVLGGGLKYLHPRTHTHLAQHIVECEGCLVSEFAPEVSVKPYHFPRRNRVIAALSQGVVLVEAEIKSGSMITANLAAGLDNDVFAVPGNINSRLSAGPHHLIQQGAKLITCSKDIIEEYAWAAEARESNHDGMDAAPDHPLLELVDAELTSVDELAQSSGMPVAKIMAVMLELEISGLVAAVPGGYMRL</sequence>
<feature type="domain" description="DprA winged helix" evidence="3">
    <location>
        <begin position="308"/>
        <end position="358"/>
    </location>
</feature>
<dbReference type="InterPro" id="IPR036388">
    <property type="entry name" value="WH-like_DNA-bd_sf"/>
</dbReference>
<dbReference type="PANTHER" id="PTHR43022">
    <property type="entry name" value="PROTEIN SMF"/>
    <property type="match status" value="1"/>
</dbReference>
<name>A0ABT5KWK2_9ALTE</name>
<dbReference type="InterPro" id="IPR041614">
    <property type="entry name" value="DprA_WH"/>
</dbReference>
<keyword evidence="5" id="KW-1185">Reference proteome</keyword>
<comment type="caution">
    <text evidence="4">The sequence shown here is derived from an EMBL/GenBank/DDBJ whole genome shotgun (WGS) entry which is preliminary data.</text>
</comment>
<dbReference type="Pfam" id="PF02481">
    <property type="entry name" value="DNA_processg_A"/>
    <property type="match status" value="1"/>
</dbReference>
<evidence type="ECO:0000313" key="5">
    <source>
        <dbReference type="Proteomes" id="UP001218788"/>
    </source>
</evidence>
<feature type="domain" description="Smf/DprA SLOG" evidence="2">
    <location>
        <begin position="83"/>
        <end position="292"/>
    </location>
</feature>
<dbReference type="SUPFAM" id="SSF102405">
    <property type="entry name" value="MCP/YpsA-like"/>
    <property type="match status" value="1"/>
</dbReference>